<organism evidence="1">
    <name type="scientific">marine sediment metagenome</name>
    <dbReference type="NCBI Taxonomy" id="412755"/>
    <lineage>
        <taxon>unclassified sequences</taxon>
        <taxon>metagenomes</taxon>
        <taxon>ecological metagenomes</taxon>
    </lineage>
</organism>
<dbReference type="AlphaFoldDB" id="A0A0F9VGB9"/>
<sequence>MSDDLPNRGYIFKAAPKSVQEAVSRASHDRIKSITKQAIQHYIEQFMDTTGVKRSITEAVGSLSKLFITDTDTLTTDPTLRPTQLARYYQDIKERLPAILIVDSGMEYVDPGLNVIDHATSWGEQTALGTPTKWQGQFPITFNIPITIICAAADQESADALGAFLCLVFGPLRNLSGGQRITGREDKGDTWEVRLPLDFVPSPTTNSAIADDPKDSVWAMTIDLMVQFEDRIVLEQEMAEVVFEAGNFVVGDSNLNENLSPIIDFPDEIKLNESYPIRVTNLQDRQRVVLSDGKIATFDPESLILTPRRLGHFEIQVLDRRHRQPEGAALAPVVAATKLVNVVL</sequence>
<accession>A0A0F9VGB9</accession>
<comment type="caution">
    <text evidence="1">The sequence shown here is derived from an EMBL/GenBank/DDBJ whole genome shotgun (WGS) entry which is preliminary data.</text>
</comment>
<gene>
    <name evidence="1" type="ORF">LCGC14_0487430</name>
</gene>
<dbReference type="EMBL" id="LAZR01000542">
    <property type="protein sequence ID" value="KKN64823.1"/>
    <property type="molecule type" value="Genomic_DNA"/>
</dbReference>
<name>A0A0F9VGB9_9ZZZZ</name>
<reference evidence="1" key="1">
    <citation type="journal article" date="2015" name="Nature">
        <title>Complex archaea that bridge the gap between prokaryotes and eukaryotes.</title>
        <authorList>
            <person name="Spang A."/>
            <person name="Saw J.H."/>
            <person name="Jorgensen S.L."/>
            <person name="Zaremba-Niedzwiedzka K."/>
            <person name="Martijn J."/>
            <person name="Lind A.E."/>
            <person name="van Eijk R."/>
            <person name="Schleper C."/>
            <person name="Guy L."/>
            <person name="Ettema T.J."/>
        </authorList>
    </citation>
    <scope>NUCLEOTIDE SEQUENCE</scope>
</reference>
<proteinExistence type="predicted"/>
<evidence type="ECO:0000313" key="1">
    <source>
        <dbReference type="EMBL" id="KKN64823.1"/>
    </source>
</evidence>
<protein>
    <submittedName>
        <fullName evidence="1">Uncharacterized protein</fullName>
    </submittedName>
</protein>